<evidence type="ECO:0000256" key="5">
    <source>
        <dbReference type="ARBA" id="ARBA00054626"/>
    </source>
</evidence>
<name>A0A068SRS4_NEOGA</name>
<keyword evidence="10" id="KW-1185">Reference proteome</keyword>
<reference evidence="10" key="1">
    <citation type="journal article" date="2014" name="BMC Genomics">
        <title>Genome sequencing of two Neorhizobium galegae strains reveals a noeT gene responsible for the unusual acetylation of the nodulation factors.</title>
        <authorList>
            <person name="Osterman J."/>
            <person name="Marsh J."/>
            <person name="Laine P.K."/>
            <person name="Zeng Z."/>
            <person name="Alatalo E."/>
            <person name="Sullivan J.T."/>
            <person name="Young J.P."/>
            <person name="Thomas-Oates J."/>
            <person name="Paulin L."/>
            <person name="Lindstrom K."/>
        </authorList>
    </citation>
    <scope>NUCLEOTIDE SEQUENCE [LARGE SCALE GENOMIC DNA]</scope>
    <source>
        <strain evidence="10">HAMBI 540</strain>
    </source>
</reference>
<dbReference type="EMBL" id="HG938353">
    <property type="protein sequence ID" value="CDN48574.1"/>
    <property type="molecule type" value="Genomic_DNA"/>
</dbReference>
<dbReference type="PRINTS" id="PR00039">
    <property type="entry name" value="HTHLYSR"/>
</dbReference>
<sequence length="309" mass="34332">MNMHASILKYFVEVARAGSIRKASEELHVATSAVSRQIRKLEDELGTPLFERFSDGLRLTSAGKVVLKHAKETIHHYEIMKSDLGDLQGKRTGRVHIACLDSLAVQFMPEFVMGFHRKNPAVDFRIRADNFNNIFHFVADGDCDIGITFDLARPHDIKLVHGVRMPLMVMVAKHHPLARQKSATLQECAQFKLLLQLDNEVMSSMIAVELASLDRVGRTLVATNNQMMLKPLILSGEGVAFFTPLGLLKELKAGDVVALPIAGSRLQNMEVGIVAPHNRQLTHATEAVIEALSVDLEKFSNQIAEVIKR</sequence>
<accession>A0A068SRS4</accession>
<dbReference type="GO" id="GO:0003700">
    <property type="term" value="F:DNA-binding transcription factor activity"/>
    <property type="evidence" value="ECO:0007669"/>
    <property type="project" value="InterPro"/>
</dbReference>
<dbReference type="HOGENOM" id="CLU_039613_6_0_5"/>
<gene>
    <name evidence="9" type="ORF">RG540_CH24060</name>
</gene>
<dbReference type="PATRIC" id="fig|1028800.3.peg.2435"/>
<comment type="similarity">
    <text evidence="1">Belongs to the LysR transcriptional regulatory family.</text>
</comment>
<dbReference type="Pfam" id="PF03466">
    <property type="entry name" value="LysR_substrate"/>
    <property type="match status" value="1"/>
</dbReference>
<dbReference type="Gene3D" id="1.10.10.10">
    <property type="entry name" value="Winged helix-like DNA-binding domain superfamily/Winged helix DNA-binding domain"/>
    <property type="match status" value="1"/>
</dbReference>
<evidence type="ECO:0000313" key="9">
    <source>
        <dbReference type="EMBL" id="CDN48574.1"/>
    </source>
</evidence>
<dbReference type="Pfam" id="PF00126">
    <property type="entry name" value="HTH_1"/>
    <property type="match status" value="1"/>
</dbReference>
<dbReference type="PANTHER" id="PTHR30419">
    <property type="entry name" value="HTH-TYPE TRANSCRIPTIONAL REGULATOR YBHD"/>
    <property type="match status" value="1"/>
</dbReference>
<dbReference type="Gene3D" id="3.40.190.10">
    <property type="entry name" value="Periplasmic binding protein-like II"/>
    <property type="match status" value="2"/>
</dbReference>
<evidence type="ECO:0000256" key="4">
    <source>
        <dbReference type="ARBA" id="ARBA00023163"/>
    </source>
</evidence>
<dbReference type="InterPro" id="IPR005119">
    <property type="entry name" value="LysR_subst-bd"/>
</dbReference>
<evidence type="ECO:0000256" key="7">
    <source>
        <dbReference type="ARBA" id="ARBA00083243"/>
    </source>
</evidence>
<dbReference type="eggNOG" id="COG0583">
    <property type="taxonomic scope" value="Bacteria"/>
</dbReference>
<dbReference type="InterPro" id="IPR036388">
    <property type="entry name" value="WH-like_DNA-bd_sf"/>
</dbReference>
<dbReference type="GO" id="GO:0005829">
    <property type="term" value="C:cytosol"/>
    <property type="evidence" value="ECO:0007669"/>
    <property type="project" value="TreeGrafter"/>
</dbReference>
<dbReference type="InterPro" id="IPR050950">
    <property type="entry name" value="HTH-type_LysR_regulators"/>
</dbReference>
<evidence type="ECO:0000256" key="6">
    <source>
        <dbReference type="ARBA" id="ARBA00067332"/>
    </source>
</evidence>
<dbReference type="InterPro" id="IPR036390">
    <property type="entry name" value="WH_DNA-bd_sf"/>
</dbReference>
<dbReference type="FunFam" id="1.10.10.10:FF:000001">
    <property type="entry name" value="LysR family transcriptional regulator"/>
    <property type="match status" value="1"/>
</dbReference>
<dbReference type="AlphaFoldDB" id="A0A068SRS4"/>
<evidence type="ECO:0000256" key="3">
    <source>
        <dbReference type="ARBA" id="ARBA00023125"/>
    </source>
</evidence>
<dbReference type="PROSITE" id="PS50931">
    <property type="entry name" value="HTH_LYSR"/>
    <property type="match status" value="1"/>
</dbReference>
<proteinExistence type="inferred from homology"/>
<dbReference type="InterPro" id="IPR000847">
    <property type="entry name" value="LysR_HTH_N"/>
</dbReference>
<feature type="domain" description="HTH lysR-type" evidence="8">
    <location>
        <begin position="1"/>
        <end position="60"/>
    </location>
</feature>
<dbReference type="SUPFAM" id="SSF53850">
    <property type="entry name" value="Periplasmic binding protein-like II"/>
    <property type="match status" value="1"/>
</dbReference>
<evidence type="ECO:0000256" key="1">
    <source>
        <dbReference type="ARBA" id="ARBA00009437"/>
    </source>
</evidence>
<keyword evidence="4" id="KW-0804">Transcription</keyword>
<dbReference type="KEGG" id="ngg:RG540_CH24060"/>
<dbReference type="SUPFAM" id="SSF46785">
    <property type="entry name" value="Winged helix' DNA-binding domain"/>
    <property type="match status" value="1"/>
</dbReference>
<evidence type="ECO:0000259" key="8">
    <source>
        <dbReference type="PROSITE" id="PS50931"/>
    </source>
</evidence>
<keyword evidence="2" id="KW-0805">Transcription regulation</keyword>
<dbReference type="Proteomes" id="UP000028181">
    <property type="component" value="Chromosome I"/>
</dbReference>
<evidence type="ECO:0000313" key="10">
    <source>
        <dbReference type="Proteomes" id="UP000028181"/>
    </source>
</evidence>
<organism evidence="9 10">
    <name type="scientific">Neorhizobium galegae bv. orientalis str. HAMBI 540</name>
    <dbReference type="NCBI Taxonomy" id="1028800"/>
    <lineage>
        <taxon>Bacteria</taxon>
        <taxon>Pseudomonadati</taxon>
        <taxon>Pseudomonadota</taxon>
        <taxon>Alphaproteobacteria</taxon>
        <taxon>Hyphomicrobiales</taxon>
        <taxon>Rhizobiaceae</taxon>
        <taxon>Rhizobium/Agrobacterium group</taxon>
        <taxon>Neorhizobium</taxon>
    </lineage>
</organism>
<comment type="function">
    <text evidence="5">Transcriptional regulator of the ttuABCDE tartrate utilization operon.</text>
</comment>
<dbReference type="GO" id="GO:0003677">
    <property type="term" value="F:DNA binding"/>
    <property type="evidence" value="ECO:0007669"/>
    <property type="project" value="UniProtKB-KW"/>
</dbReference>
<evidence type="ECO:0000256" key="2">
    <source>
        <dbReference type="ARBA" id="ARBA00023015"/>
    </source>
</evidence>
<keyword evidence="3" id="KW-0238">DNA-binding</keyword>
<dbReference type="PANTHER" id="PTHR30419:SF2">
    <property type="entry name" value="LYSR FAMILY TRANSCRIPTIONAL REGULATOR"/>
    <property type="match status" value="1"/>
</dbReference>
<protein>
    <recommendedName>
        <fullName evidence="6">HTH-type transcriptional regulator TtuA</fullName>
    </recommendedName>
    <alternativeName>
        <fullName evidence="7">Tartrate utilization transcriptional regulator</fullName>
    </alternativeName>
</protein>